<feature type="active site" evidence="5">
    <location>
        <position position="355"/>
    </location>
</feature>
<dbReference type="OrthoDB" id="10249562at2759"/>
<evidence type="ECO:0000256" key="3">
    <source>
        <dbReference type="ARBA" id="ARBA00023239"/>
    </source>
</evidence>
<keyword evidence="3 4" id="KW-0456">Lyase</keyword>
<dbReference type="Proteomes" id="UP000054549">
    <property type="component" value="Unassembled WGS sequence"/>
</dbReference>
<dbReference type="SUPFAM" id="SSF53032">
    <property type="entry name" value="tRNA-intron endonuclease catalytic domain-like"/>
    <property type="match status" value="1"/>
</dbReference>
<dbReference type="InterPro" id="IPR016589">
    <property type="entry name" value="tRNA_splic_SEN2"/>
</dbReference>
<dbReference type="HOGENOM" id="CLU_012847_2_0_1"/>
<name>A0A0C2X8C6_AMAMK</name>
<dbReference type="InterPro" id="IPR006677">
    <property type="entry name" value="tRNA_intron_Endonuc_cat-like"/>
</dbReference>
<gene>
    <name evidence="8" type="ORF">M378DRAFT_76802</name>
</gene>
<protein>
    <recommendedName>
        <fullName evidence="4">tRNA-splicing endonuclease subunit Sen2</fullName>
        <ecNumber evidence="4">4.6.1.16</ecNumber>
    </recommendedName>
</protein>
<dbReference type="PIRSF" id="PIRSF011789">
    <property type="entry name" value="tRNA_splic_SEN2"/>
    <property type="match status" value="1"/>
</dbReference>
<feature type="region of interest" description="Disordered" evidence="6">
    <location>
        <begin position="1"/>
        <end position="24"/>
    </location>
</feature>
<dbReference type="GO" id="GO:0003676">
    <property type="term" value="F:nucleic acid binding"/>
    <property type="evidence" value="ECO:0007669"/>
    <property type="project" value="InterPro"/>
</dbReference>
<dbReference type="PANTHER" id="PTHR21227:SF0">
    <property type="entry name" value="TRNA-SPLICING ENDONUCLEASE SUBUNIT SEN2"/>
    <property type="match status" value="1"/>
</dbReference>
<dbReference type="PANTHER" id="PTHR21227">
    <property type="entry name" value="TRNA-SPLICING ENDONUCLEASE SUBUNIT SEN2"/>
    <property type="match status" value="1"/>
</dbReference>
<dbReference type="CDD" id="cd22363">
    <property type="entry name" value="tRNA-intron_lyase_C"/>
    <property type="match status" value="1"/>
</dbReference>
<sequence>MSLINPPAKGSGKGKGRAGGAQRNDNNRIYAYPLPILFEPAPLQSNAVFKKIGLDVTTRVFKPQSEAIFDEVTRSVWVTSREHSMLLWRRGFFGKGDLSRSEPTWLARQQNTQRVDGKQLTSEEMTARRRAERQQFKLDRAKAIAAVAEEAEVIFATEGRVVVPALTGPAIPSAATWRLNRPSKPDETVGNNLLDPIDNHQSEEDVEHLQLTLQEAFFLSWGIDCLTIFNSHTVCTIDQRASMTLQEIWQTFQGIHHPLNTHSDRFDNPFLVYYVAYHHYRSLGWVVKSGIKFCVDYLLYKRGPVFSHAEFAVVVCPVYEDPDDQATSPFSLPNVEPFTWSWLSTINRVNSQVQKTLILSYVTIPARSRVSAKLLESPACLSHYSVREVVLRRFIPARMRD</sequence>
<dbReference type="STRING" id="946122.A0A0C2X8C6"/>
<dbReference type="AlphaFoldDB" id="A0A0C2X8C6"/>
<feature type="active site" evidence="5">
    <location>
        <position position="300"/>
    </location>
</feature>
<dbReference type="FunCoup" id="A0A0C2X8C6">
    <property type="interactions" value="21"/>
</dbReference>
<dbReference type="FunFam" id="3.40.1350.10:FF:000007">
    <property type="entry name" value="tRNA-splicing endonuclease subunit Sen2"/>
    <property type="match status" value="1"/>
</dbReference>
<dbReference type="GO" id="GO:0000379">
    <property type="term" value="P:tRNA-type intron splice site recognition and cleavage"/>
    <property type="evidence" value="ECO:0007669"/>
    <property type="project" value="TreeGrafter"/>
</dbReference>
<evidence type="ECO:0000256" key="4">
    <source>
        <dbReference type="PIRNR" id="PIRNR011789"/>
    </source>
</evidence>
<accession>A0A0C2X8C6</accession>
<evidence type="ECO:0000256" key="6">
    <source>
        <dbReference type="SAM" id="MobiDB-lite"/>
    </source>
</evidence>
<evidence type="ECO:0000259" key="7">
    <source>
        <dbReference type="Pfam" id="PF01974"/>
    </source>
</evidence>
<dbReference type="Pfam" id="PF01974">
    <property type="entry name" value="tRNA_int_endo"/>
    <property type="match status" value="1"/>
</dbReference>
<dbReference type="GO" id="GO:0005737">
    <property type="term" value="C:cytoplasm"/>
    <property type="evidence" value="ECO:0007669"/>
    <property type="project" value="TreeGrafter"/>
</dbReference>
<feature type="domain" description="tRNA intron endonuclease catalytic" evidence="7">
    <location>
        <begin position="270"/>
        <end position="362"/>
    </location>
</feature>
<evidence type="ECO:0000313" key="8">
    <source>
        <dbReference type="EMBL" id="KIL65546.1"/>
    </source>
</evidence>
<dbReference type="EC" id="4.6.1.16" evidence="4"/>
<reference evidence="8 9" key="1">
    <citation type="submission" date="2014-04" db="EMBL/GenBank/DDBJ databases">
        <title>Evolutionary Origins and Diversification of the Mycorrhizal Mutualists.</title>
        <authorList>
            <consortium name="DOE Joint Genome Institute"/>
            <consortium name="Mycorrhizal Genomics Consortium"/>
            <person name="Kohler A."/>
            <person name="Kuo A."/>
            <person name="Nagy L.G."/>
            <person name="Floudas D."/>
            <person name="Copeland A."/>
            <person name="Barry K.W."/>
            <person name="Cichocki N."/>
            <person name="Veneault-Fourrey C."/>
            <person name="LaButti K."/>
            <person name="Lindquist E.A."/>
            <person name="Lipzen A."/>
            <person name="Lundell T."/>
            <person name="Morin E."/>
            <person name="Murat C."/>
            <person name="Riley R."/>
            <person name="Ohm R."/>
            <person name="Sun H."/>
            <person name="Tunlid A."/>
            <person name="Henrissat B."/>
            <person name="Grigoriev I.V."/>
            <person name="Hibbett D.S."/>
            <person name="Martin F."/>
        </authorList>
    </citation>
    <scope>NUCLEOTIDE SEQUENCE [LARGE SCALE GENOMIC DNA]</scope>
    <source>
        <strain evidence="8 9">Koide BX008</strain>
    </source>
</reference>
<feature type="active site" evidence="5">
    <location>
        <position position="308"/>
    </location>
</feature>
<evidence type="ECO:0000313" key="9">
    <source>
        <dbReference type="Proteomes" id="UP000054549"/>
    </source>
</evidence>
<dbReference type="InterPro" id="IPR006676">
    <property type="entry name" value="tRNA_splic"/>
</dbReference>
<dbReference type="InParanoid" id="A0A0C2X8C6"/>
<dbReference type="GO" id="GO:0000214">
    <property type="term" value="C:tRNA-intron endonuclease complex"/>
    <property type="evidence" value="ECO:0007669"/>
    <property type="project" value="UniProtKB-UniRule"/>
</dbReference>
<evidence type="ECO:0000256" key="5">
    <source>
        <dbReference type="PIRSR" id="PIRSR011789-1"/>
    </source>
</evidence>
<comment type="function">
    <text evidence="4">Constitutes one of the two catalytic subunit of the tRNA-splicing endonuclease complex, a complex responsible for identification and cleavage of the splice sites in pre-tRNA. It cleaves pre-tRNA at the 5'- and 3'-splice sites to release the intron. The products are an intron and two tRNA half-molecules bearing 2',3'-cyclic phosphate and 5'-OH termini. There are no conserved sequences at the splice sites, but the intron is invariably located at the same site in the gene, placing the splice sites an invariant distance from the constant structural features of the tRNA body.</text>
</comment>
<dbReference type="GO" id="GO:0000213">
    <property type="term" value="F:tRNA-intron lyase activity"/>
    <property type="evidence" value="ECO:0007669"/>
    <property type="project" value="UniProtKB-UniRule"/>
</dbReference>
<keyword evidence="9" id="KW-1185">Reference proteome</keyword>
<keyword evidence="2 4" id="KW-0819">tRNA processing</keyword>
<proteinExistence type="inferred from homology"/>
<evidence type="ECO:0000256" key="1">
    <source>
        <dbReference type="ARBA" id="ARBA00008078"/>
    </source>
</evidence>
<evidence type="ECO:0000256" key="2">
    <source>
        <dbReference type="ARBA" id="ARBA00022694"/>
    </source>
</evidence>
<organism evidence="8 9">
    <name type="scientific">Amanita muscaria (strain Koide BX008)</name>
    <dbReference type="NCBI Taxonomy" id="946122"/>
    <lineage>
        <taxon>Eukaryota</taxon>
        <taxon>Fungi</taxon>
        <taxon>Dikarya</taxon>
        <taxon>Basidiomycota</taxon>
        <taxon>Agaricomycotina</taxon>
        <taxon>Agaricomycetes</taxon>
        <taxon>Agaricomycetidae</taxon>
        <taxon>Agaricales</taxon>
        <taxon>Pluteineae</taxon>
        <taxon>Amanitaceae</taxon>
        <taxon>Amanita</taxon>
    </lineage>
</organism>
<dbReference type="InterPro" id="IPR036167">
    <property type="entry name" value="tRNA_intron_Endo_cat-like_sf"/>
</dbReference>
<dbReference type="EMBL" id="KN818241">
    <property type="protein sequence ID" value="KIL65546.1"/>
    <property type="molecule type" value="Genomic_DNA"/>
</dbReference>
<comment type="similarity">
    <text evidence="1 4">Belongs to the tRNA-intron endonuclease family.</text>
</comment>
<dbReference type="Gene3D" id="3.40.1350.10">
    <property type="match status" value="1"/>
</dbReference>
<dbReference type="InterPro" id="IPR011856">
    <property type="entry name" value="tRNA_endonuc-like_dom_sf"/>
</dbReference>